<keyword evidence="1" id="KW-1133">Transmembrane helix</keyword>
<gene>
    <name evidence="2" type="ORF">GCM10023307_23530</name>
</gene>
<accession>A0ABP9BL42</accession>
<reference evidence="3" key="1">
    <citation type="journal article" date="2019" name="Int. J. Syst. Evol. Microbiol.">
        <title>The Global Catalogue of Microorganisms (GCM) 10K type strain sequencing project: providing services to taxonomists for standard genome sequencing and annotation.</title>
        <authorList>
            <consortium name="The Broad Institute Genomics Platform"/>
            <consortium name="The Broad Institute Genome Sequencing Center for Infectious Disease"/>
            <person name="Wu L."/>
            <person name="Ma J."/>
        </authorList>
    </citation>
    <scope>NUCLEOTIDE SEQUENCE [LARGE SCALE GENOMIC DNA]</scope>
    <source>
        <strain evidence="3">JCM 18204</strain>
    </source>
</reference>
<protein>
    <recommendedName>
        <fullName evidence="4">Secreted protein</fullName>
    </recommendedName>
</protein>
<evidence type="ECO:0000256" key="1">
    <source>
        <dbReference type="SAM" id="Phobius"/>
    </source>
</evidence>
<keyword evidence="1" id="KW-0472">Membrane</keyword>
<dbReference type="EMBL" id="BAABJE010000012">
    <property type="protein sequence ID" value="GAA4796979.1"/>
    <property type="molecule type" value="Genomic_DNA"/>
</dbReference>
<feature type="transmembrane region" description="Helical" evidence="1">
    <location>
        <begin position="46"/>
        <end position="71"/>
    </location>
</feature>
<keyword evidence="1" id="KW-0812">Transmembrane</keyword>
<evidence type="ECO:0000313" key="2">
    <source>
        <dbReference type="EMBL" id="GAA4796979.1"/>
    </source>
</evidence>
<name>A0ABP9BL42_9GAMM</name>
<evidence type="ECO:0000313" key="3">
    <source>
        <dbReference type="Proteomes" id="UP001499959"/>
    </source>
</evidence>
<keyword evidence="3" id="KW-1185">Reference proteome</keyword>
<dbReference type="Proteomes" id="UP001499959">
    <property type="component" value="Unassembled WGS sequence"/>
</dbReference>
<organism evidence="2 3">
    <name type="scientific">Lysobacter hankyongensis</name>
    <dbReference type="NCBI Taxonomy" id="1176535"/>
    <lineage>
        <taxon>Bacteria</taxon>
        <taxon>Pseudomonadati</taxon>
        <taxon>Pseudomonadota</taxon>
        <taxon>Gammaproteobacteria</taxon>
        <taxon>Lysobacterales</taxon>
        <taxon>Lysobacteraceae</taxon>
        <taxon>Lysobacter</taxon>
    </lineage>
</organism>
<proteinExistence type="predicted"/>
<evidence type="ECO:0008006" key="4">
    <source>
        <dbReference type="Google" id="ProtNLM"/>
    </source>
</evidence>
<sequence length="135" mass="13775">MNDAALAVLVSVSCGRVTVVFTLPVLPPAQEMGAPEQSGSLTPVGGMTVAVLVMLAAAAAPTVQAIVSVALPPEAMATPVHVPVPVAPEAMVPTVNVPAEGVKLQPVRPAGRLSWMEKVFEARMALGPPLLTVRV</sequence>
<comment type="caution">
    <text evidence="2">The sequence shown here is derived from an EMBL/GenBank/DDBJ whole genome shotgun (WGS) entry which is preliminary data.</text>
</comment>